<comment type="caution">
    <text evidence="2">The sequence shown here is derived from an EMBL/GenBank/DDBJ whole genome shotgun (WGS) entry which is preliminary data.</text>
</comment>
<feature type="compositionally biased region" description="Pro residues" evidence="1">
    <location>
        <begin position="1"/>
        <end position="15"/>
    </location>
</feature>
<keyword evidence="3" id="KW-1185">Reference proteome</keyword>
<feature type="compositionally biased region" description="Acidic residues" evidence="1">
    <location>
        <begin position="182"/>
        <end position="192"/>
    </location>
</feature>
<feature type="region of interest" description="Disordered" evidence="1">
    <location>
        <begin position="656"/>
        <end position="683"/>
    </location>
</feature>
<dbReference type="EMBL" id="JARJCW010000049">
    <property type="protein sequence ID" value="KAJ7203847.1"/>
    <property type="molecule type" value="Genomic_DNA"/>
</dbReference>
<name>A0AAD6VDD8_9AGAR</name>
<feature type="compositionally biased region" description="Polar residues" evidence="1">
    <location>
        <begin position="326"/>
        <end position="338"/>
    </location>
</feature>
<evidence type="ECO:0000256" key="1">
    <source>
        <dbReference type="SAM" id="MobiDB-lite"/>
    </source>
</evidence>
<organism evidence="2 3">
    <name type="scientific">Mycena pura</name>
    <dbReference type="NCBI Taxonomy" id="153505"/>
    <lineage>
        <taxon>Eukaryota</taxon>
        <taxon>Fungi</taxon>
        <taxon>Dikarya</taxon>
        <taxon>Basidiomycota</taxon>
        <taxon>Agaricomycotina</taxon>
        <taxon>Agaricomycetes</taxon>
        <taxon>Agaricomycetidae</taxon>
        <taxon>Agaricales</taxon>
        <taxon>Marasmiineae</taxon>
        <taxon>Mycenaceae</taxon>
        <taxon>Mycena</taxon>
    </lineage>
</organism>
<feature type="compositionally biased region" description="Basic and acidic residues" evidence="1">
    <location>
        <begin position="96"/>
        <end position="118"/>
    </location>
</feature>
<feature type="region of interest" description="Disordered" evidence="1">
    <location>
        <begin position="237"/>
        <end position="313"/>
    </location>
</feature>
<feature type="compositionally biased region" description="Polar residues" evidence="1">
    <location>
        <begin position="267"/>
        <end position="281"/>
    </location>
</feature>
<gene>
    <name evidence="2" type="ORF">GGX14DRAFT_544245</name>
</gene>
<protein>
    <submittedName>
        <fullName evidence="2">Uncharacterized protein</fullName>
    </submittedName>
</protein>
<feature type="region of interest" description="Disordered" evidence="1">
    <location>
        <begin position="1"/>
        <end position="118"/>
    </location>
</feature>
<sequence length="683" mass="72383">MDPPPASPTVAPAPPARRGRGRPRGSARGGRGGGTKANARGGGGGGTKRKRAAAAEVDSDYDDNGSENKPSQKRSKADETPIEPRELPKRLGRNPHPGDIDAPRSKRTAAEVDKERDSKAEELAELVRRQAELIGDVAALNVELDEAAEDEERAAVLTLDDHDSQIADGTNEEEGFMEFTEEDFERIEDDDAYQSASEFDAPKPKPQAKPRAQPKKVKKLAKGDLVKQVETATAVLATQKKAKAEPAKGIQNSNAAAASKKAGISERFSTLSTTASKTAVSNIDEPVLGGLSDDHAGGERPAFPAKGKTLAPRPRANEVVGFDTGETPTRSTVSESSASALPRALLELGFKPTPKPRNGTKVELSSEMPGRRVNPSTQTPQRPIKVESSSDASAFTPASSVDVNGLPAFLAPIWESHILPKLYEALDRSRDPMGFGAYGESRFTADAAVATFQAILDDVCPGNTWKLKWGDPVAARAVSRVRGRRNLIKCSADAVVAGYFATHGLNTPATIRSFVAYALRNNGPAFWRDPTPEACIVGPKSPGYIKPTGYLESELMVMTLSPFLKNVKIIMPDVANDGSFNVNDLPTGLLGMAKAAVYRSLSLYAASGAVPLGQQPTFSADSAGGQILAAVTTIGRFTWTRWSSILTSSGAILVEDGEDDSANPPAFSDPYGDDGYIPSSPAA</sequence>
<accession>A0AAD6VDD8</accession>
<feature type="region of interest" description="Disordered" evidence="1">
    <location>
        <begin position="319"/>
        <end position="338"/>
    </location>
</feature>
<evidence type="ECO:0000313" key="2">
    <source>
        <dbReference type="EMBL" id="KAJ7203847.1"/>
    </source>
</evidence>
<feature type="region of interest" description="Disordered" evidence="1">
    <location>
        <begin position="349"/>
        <end position="397"/>
    </location>
</feature>
<dbReference type="AlphaFoldDB" id="A0AAD6VDD8"/>
<dbReference type="Proteomes" id="UP001219525">
    <property type="component" value="Unassembled WGS sequence"/>
</dbReference>
<reference evidence="2" key="1">
    <citation type="submission" date="2023-03" db="EMBL/GenBank/DDBJ databases">
        <title>Massive genome expansion in bonnet fungi (Mycena s.s.) driven by repeated elements and novel gene families across ecological guilds.</title>
        <authorList>
            <consortium name="Lawrence Berkeley National Laboratory"/>
            <person name="Harder C.B."/>
            <person name="Miyauchi S."/>
            <person name="Viragh M."/>
            <person name="Kuo A."/>
            <person name="Thoen E."/>
            <person name="Andreopoulos B."/>
            <person name="Lu D."/>
            <person name="Skrede I."/>
            <person name="Drula E."/>
            <person name="Henrissat B."/>
            <person name="Morin E."/>
            <person name="Kohler A."/>
            <person name="Barry K."/>
            <person name="LaButti K."/>
            <person name="Morin E."/>
            <person name="Salamov A."/>
            <person name="Lipzen A."/>
            <person name="Mereny Z."/>
            <person name="Hegedus B."/>
            <person name="Baldrian P."/>
            <person name="Stursova M."/>
            <person name="Weitz H."/>
            <person name="Taylor A."/>
            <person name="Grigoriev I.V."/>
            <person name="Nagy L.G."/>
            <person name="Martin F."/>
            <person name="Kauserud H."/>
        </authorList>
    </citation>
    <scope>NUCLEOTIDE SEQUENCE</scope>
    <source>
        <strain evidence="2">9144</strain>
    </source>
</reference>
<evidence type="ECO:0000313" key="3">
    <source>
        <dbReference type="Proteomes" id="UP001219525"/>
    </source>
</evidence>
<feature type="compositionally biased region" description="Gly residues" evidence="1">
    <location>
        <begin position="27"/>
        <end position="46"/>
    </location>
</feature>
<feature type="compositionally biased region" description="Basic residues" evidence="1">
    <location>
        <begin position="206"/>
        <end position="220"/>
    </location>
</feature>
<proteinExistence type="predicted"/>
<feature type="region of interest" description="Disordered" evidence="1">
    <location>
        <begin position="182"/>
        <end position="223"/>
    </location>
</feature>
<feature type="compositionally biased region" description="Basic and acidic residues" evidence="1">
    <location>
        <begin position="75"/>
        <end position="89"/>
    </location>
</feature>
<feature type="compositionally biased region" description="Polar residues" evidence="1">
    <location>
        <begin position="374"/>
        <end position="397"/>
    </location>
</feature>
<feature type="compositionally biased region" description="Low complexity" evidence="1">
    <location>
        <begin position="252"/>
        <end position="262"/>
    </location>
</feature>